<evidence type="ECO:0000256" key="2">
    <source>
        <dbReference type="ARBA" id="ARBA00005842"/>
    </source>
</evidence>
<comment type="similarity">
    <text evidence="2">Belongs to the IPP transferase family.</text>
</comment>
<evidence type="ECO:0000256" key="9">
    <source>
        <dbReference type="ARBA" id="ARBA00049563"/>
    </source>
</evidence>
<protein>
    <recommendedName>
        <fullName evidence="3">tRNA dimethylallyltransferase</fullName>
        <ecNumber evidence="3">2.5.1.75</ecNumber>
    </recommendedName>
</protein>
<evidence type="ECO:0000256" key="4">
    <source>
        <dbReference type="ARBA" id="ARBA00022679"/>
    </source>
</evidence>
<evidence type="ECO:0000256" key="7">
    <source>
        <dbReference type="ARBA" id="ARBA00022840"/>
    </source>
</evidence>
<dbReference type="InterPro" id="IPR027417">
    <property type="entry name" value="P-loop_NTPase"/>
</dbReference>
<comment type="cofactor">
    <cofactor evidence="1">
        <name>Mg(2+)</name>
        <dbReference type="ChEBI" id="CHEBI:18420"/>
    </cofactor>
</comment>
<evidence type="ECO:0000313" key="10">
    <source>
        <dbReference type="EMBL" id="CUV02599.1"/>
    </source>
</evidence>
<dbReference type="SUPFAM" id="SSF52540">
    <property type="entry name" value="P-loop containing nucleoside triphosphate hydrolases"/>
    <property type="match status" value="1"/>
</dbReference>
<reference evidence="10" key="1">
    <citation type="submission" date="2015-10" db="EMBL/GenBank/DDBJ databases">
        <authorList>
            <person name="Gilbert D.G."/>
        </authorList>
    </citation>
    <scope>NUCLEOTIDE SEQUENCE</scope>
</reference>
<dbReference type="PANTHER" id="PTHR11088">
    <property type="entry name" value="TRNA DIMETHYLALLYLTRANSFERASE"/>
    <property type="match status" value="1"/>
</dbReference>
<evidence type="ECO:0000256" key="5">
    <source>
        <dbReference type="ARBA" id="ARBA00022694"/>
    </source>
</evidence>
<evidence type="ECO:0000256" key="1">
    <source>
        <dbReference type="ARBA" id="ARBA00001946"/>
    </source>
</evidence>
<evidence type="ECO:0000256" key="6">
    <source>
        <dbReference type="ARBA" id="ARBA00022741"/>
    </source>
</evidence>
<keyword evidence="5" id="KW-0819">tRNA processing</keyword>
<dbReference type="EC" id="2.5.1.75" evidence="3"/>
<evidence type="ECO:0000256" key="3">
    <source>
        <dbReference type="ARBA" id="ARBA00012665"/>
    </source>
</evidence>
<dbReference type="InterPro" id="IPR039657">
    <property type="entry name" value="Dimethylallyltransferase"/>
</dbReference>
<dbReference type="PANTHER" id="PTHR11088:SF60">
    <property type="entry name" value="TRNA DIMETHYLALLYLTRANSFERASE"/>
    <property type="match status" value="1"/>
</dbReference>
<comment type="catalytic activity">
    <reaction evidence="9">
        <text>adenosine(37) in tRNA + dimethylallyl diphosphate = N(6)-dimethylallyladenosine(37) in tRNA + diphosphate</text>
        <dbReference type="Rhea" id="RHEA:26482"/>
        <dbReference type="Rhea" id="RHEA-COMP:10162"/>
        <dbReference type="Rhea" id="RHEA-COMP:10375"/>
        <dbReference type="ChEBI" id="CHEBI:33019"/>
        <dbReference type="ChEBI" id="CHEBI:57623"/>
        <dbReference type="ChEBI" id="CHEBI:74411"/>
        <dbReference type="ChEBI" id="CHEBI:74415"/>
        <dbReference type="EC" id="2.5.1.75"/>
    </reaction>
</comment>
<organism evidence="10">
    <name type="scientific">hydrothermal vent metagenome</name>
    <dbReference type="NCBI Taxonomy" id="652676"/>
    <lineage>
        <taxon>unclassified sequences</taxon>
        <taxon>metagenomes</taxon>
        <taxon>ecological metagenomes</taxon>
    </lineage>
</organism>
<gene>
    <name evidence="10" type="ORF">MGWOODY_Clf2933</name>
</gene>
<accession>A0A160V9E0</accession>
<sequence>MRAQLPPLICIVGPTAVGKTKLAVALSRRFNGEIINADSRQVYRYMDIGTAKPTLEERAQAPHHLLDILNPDEDFGLGSFLSQANTSIQRIDSREHLPMAVGGTGQYIWALVEGSKVPPVAPNSEFRRAKEQEAEENGPLSLHQELQSLDPDRAAQLNPRNVRRVIRALEIHHATQELPSSFALFSEPTTNSLVIGLNLERPELYKHIDERVDIMIESGLEEEARSLSSMGYLLGQKSLASPGYLEMGLYLSGEIDLDEAVQRTKFQTHRMARRQHTWFKAQDPRIHWLSAASANLESQAAALVEGFLAGG</sequence>
<dbReference type="HAMAP" id="MF_00185">
    <property type="entry name" value="IPP_trans"/>
    <property type="match status" value="1"/>
</dbReference>
<dbReference type="Gene3D" id="3.40.50.300">
    <property type="entry name" value="P-loop containing nucleotide triphosphate hydrolases"/>
    <property type="match status" value="1"/>
</dbReference>
<dbReference type="Pfam" id="PF01715">
    <property type="entry name" value="IPPT"/>
    <property type="match status" value="1"/>
</dbReference>
<name>A0A160V9E0_9ZZZZ</name>
<dbReference type="GO" id="GO:0052381">
    <property type="term" value="F:tRNA dimethylallyltransferase activity"/>
    <property type="evidence" value="ECO:0007669"/>
    <property type="project" value="UniProtKB-EC"/>
</dbReference>
<evidence type="ECO:0000256" key="8">
    <source>
        <dbReference type="ARBA" id="ARBA00022842"/>
    </source>
</evidence>
<keyword evidence="7" id="KW-0067">ATP-binding</keyword>
<dbReference type="GO" id="GO:0005524">
    <property type="term" value="F:ATP binding"/>
    <property type="evidence" value="ECO:0007669"/>
    <property type="project" value="UniProtKB-KW"/>
</dbReference>
<keyword evidence="4 10" id="KW-0808">Transferase</keyword>
<dbReference type="Gene3D" id="1.10.20.140">
    <property type="match status" value="1"/>
</dbReference>
<dbReference type="NCBIfam" id="TIGR00174">
    <property type="entry name" value="miaA"/>
    <property type="match status" value="1"/>
</dbReference>
<keyword evidence="8" id="KW-0460">Magnesium</keyword>
<dbReference type="InterPro" id="IPR018022">
    <property type="entry name" value="IPT"/>
</dbReference>
<dbReference type="EMBL" id="FAXA01000277">
    <property type="protein sequence ID" value="CUV02599.1"/>
    <property type="molecule type" value="Genomic_DNA"/>
</dbReference>
<proteinExistence type="inferred from homology"/>
<keyword evidence="6" id="KW-0547">Nucleotide-binding</keyword>
<dbReference type="AlphaFoldDB" id="A0A160V9E0"/>
<dbReference type="GO" id="GO:0006400">
    <property type="term" value="P:tRNA modification"/>
    <property type="evidence" value="ECO:0007669"/>
    <property type="project" value="TreeGrafter"/>
</dbReference>